<dbReference type="RefSeq" id="NP_054653.1">
    <property type="nucleotide sequence ID" value="NC_002194.1"/>
</dbReference>
<accession>Q9MBU0</accession>
<sequence>MLIFNVLAFIFGLLYLLNEALMICAYPFVCFIDSDNQLFFPKGVKSSKPWDKVRELNALEQAQPEEYRVRWVLMPCRRCKFCRVQNAKIWSYRCMHEASLYSQNCFLTLTYEDRHLPENGSLVRDHPRLFLMRLREHIYPHKIRYFGCGEYGSKLQRPHYHLLIYNYDFPDKKLLSKKRGNPLFVSEKLMRLWPFGFSTVGSVTRQSAGYVARYSLKKVNGDISQDHYGQRLPEFLMCSLKPGIGADWYEKYKCDVYPQDYLVVQDKGKSFKTRPPRYYDKLHSRFDPEEMDEVKQKRIEKVMALPELTQDKAEVKQYIFNDRTKRLFRDYEEESY</sequence>
<dbReference type="EMBL" id="AJ270057">
    <property type="protein sequence ID" value="CAB85595.1"/>
    <property type="molecule type" value="Genomic_DNA"/>
</dbReference>
<evidence type="ECO:0000313" key="2">
    <source>
        <dbReference type="EMBL" id="CAB85595.1"/>
    </source>
</evidence>
<keyword evidence="3" id="KW-1185">Reference proteome</keyword>
<dbReference type="InterPro" id="IPR056906">
    <property type="entry name" value="ORF2/G2P_dom"/>
</dbReference>
<feature type="domain" description="Replication-associated protein ORF2/G2P" evidence="1">
    <location>
        <begin position="104"/>
        <end position="218"/>
    </location>
</feature>
<evidence type="ECO:0000313" key="3">
    <source>
        <dbReference type="Proteomes" id="UP000002578"/>
    </source>
</evidence>
<reference evidence="2 3" key="1">
    <citation type="journal article" date="2000" name="J. Virol.">
        <title>Molecular characterization of a bacteriophage (Chp2) from Chlamydia psittaci.</title>
        <authorList>
            <person name="Liu B.L."/>
            <person name="Everson J.S."/>
            <person name="Fane B."/>
            <person name="Giannikopoulou P."/>
            <person name="Vretou E."/>
            <person name="Lambden P.R."/>
            <person name="Clarke I.N."/>
        </authorList>
    </citation>
    <scope>NUCLEOTIDE SEQUENCE</scope>
</reference>
<name>Q9MBU0_9VIRU</name>
<dbReference type="OrthoDB" id="15873at10239"/>
<dbReference type="Pfam" id="PF23343">
    <property type="entry name" value="REP_ORF2-G2P"/>
    <property type="match status" value="1"/>
</dbReference>
<dbReference type="GeneID" id="1262637"/>
<organism evidence="2 3">
    <name type="scientific">Chlamydia phage 2</name>
    <dbReference type="NCBI Taxonomy" id="105154"/>
    <lineage>
        <taxon>Viruses</taxon>
        <taxon>Monodnaviria</taxon>
        <taxon>Sangervirae</taxon>
        <taxon>Phixviricota</taxon>
        <taxon>Malgrandaviricetes</taxon>
        <taxon>Petitvirales</taxon>
        <taxon>Microviridae</taxon>
        <taxon>Gokushovirinae</taxon>
        <taxon>Chlamydiamicrovirus</taxon>
        <taxon>Chlamydiamicrovirus Chp2</taxon>
    </lineage>
</organism>
<evidence type="ECO:0000259" key="1">
    <source>
        <dbReference type="Pfam" id="PF23343"/>
    </source>
</evidence>
<proteinExistence type="predicted"/>
<protein>
    <submittedName>
        <fullName evidence="2">Nonstructural protein</fullName>
    </submittedName>
</protein>
<dbReference type="Proteomes" id="UP000002578">
    <property type="component" value="Segment"/>
</dbReference>
<dbReference type="KEGG" id="vg:1262637"/>